<evidence type="ECO:0000256" key="3">
    <source>
        <dbReference type="SAM" id="Phobius"/>
    </source>
</evidence>
<feature type="chain" id="PRO_5031043052" description="RING-type domain-containing protein" evidence="4">
    <location>
        <begin position="17"/>
        <end position="828"/>
    </location>
</feature>
<evidence type="ECO:0000256" key="4">
    <source>
        <dbReference type="SAM" id="SignalP"/>
    </source>
</evidence>
<protein>
    <recommendedName>
        <fullName evidence="5">RING-type domain-containing protein</fullName>
    </recommendedName>
</protein>
<keyword evidence="4" id="KW-0732">Signal</keyword>
<sequence>MLVLFTLFCLMRGIMSIKEWSTEMTVAFLIDTVVMEEESKFWLLMNKTYEYPQGFCVFGGAPTFMDGWYSRLSPEVYIDKTQKRHLRKTDYAWELLFFFQDDDRNFKVIFSGSSSTQDEYAPVQSEWSGGERAPYVLASQNGSACEKAVNEFQTNTEGRKLLHTLLSSQEFQTNTEGRKLLHTILSSQLHTLLSSQSKQVPTEMNFWSITALLLYLAMHYIFWRRPEQQQQPIEIPRTEADDDLGTPPSFVNQGLDSLLQELIKADQDENMVDDDEILLAAALDDALELYYLRARTTLNNDDIQNGLQFNFTLKFFLLQLPCKIVANATSFILRWSWFYLSTTTNIIQPLFLLTFLILVLTKVVNNTVESFVREMMNNHTLWLFVLALITDLTRRACLSIFWIFVYFGLGSLRNEEEIILRKSIIEELGSAFALCLLVIFETSSEFGYIDLYLACFTMALVGSLTALSRLVRARLVYLTKTRPICDQRYIFTHESMDGFSLRQFWDAYSSRTLDHLRLFGLSFSLLFIIISTSVLACRFLLLGNTTTNRRYTLTLLQVAAVSTHAGKRCVQVLLHEIVLFVTESFWPKMHILIVWRVQGALAAKRLWDKQHNVIGQNPLPVSIRRCTSSVHRNCAKDQVTSSKIAAYYVEYYTEVFDLILTLAWYLGEFFSSRMAWIFFSVFAHHTHAKLKSRLRFHKNWLAARRNLTKCTHNGLRLATENEMNNYNDVCVICLASLVEKESLPSNVTARDRRKAMRLRLPIKLPNCHHIFHLDCLRMYLSPASTETSSTGGAATCPVCRKPISPIFSTTGDNIQHQVNDPPRREEDG</sequence>
<feature type="signal peptide" evidence="4">
    <location>
        <begin position="1"/>
        <end position="16"/>
    </location>
</feature>
<dbReference type="SMART" id="SM00184">
    <property type="entry name" value="RING"/>
    <property type="match status" value="1"/>
</dbReference>
<keyword evidence="1" id="KW-0479">Metal-binding</keyword>
<name>A0A7S3JRC0_9STRA</name>
<keyword evidence="1" id="KW-0862">Zinc</keyword>
<keyword evidence="3" id="KW-0472">Membrane</keyword>
<feature type="compositionally biased region" description="Polar residues" evidence="2">
    <location>
        <begin position="807"/>
        <end position="818"/>
    </location>
</feature>
<feature type="transmembrane region" description="Helical" evidence="3">
    <location>
        <begin position="337"/>
        <end position="361"/>
    </location>
</feature>
<dbReference type="InterPro" id="IPR001841">
    <property type="entry name" value="Znf_RING"/>
</dbReference>
<dbReference type="Gene3D" id="3.30.40.10">
    <property type="entry name" value="Zinc/RING finger domain, C3HC4 (zinc finger)"/>
    <property type="match status" value="1"/>
</dbReference>
<feature type="domain" description="RING-type" evidence="5">
    <location>
        <begin position="730"/>
        <end position="800"/>
    </location>
</feature>
<proteinExistence type="predicted"/>
<feature type="transmembrane region" description="Helical" evidence="3">
    <location>
        <begin position="381"/>
        <end position="407"/>
    </location>
</feature>
<evidence type="ECO:0000256" key="2">
    <source>
        <dbReference type="SAM" id="MobiDB-lite"/>
    </source>
</evidence>
<keyword evidence="3" id="KW-1133">Transmembrane helix</keyword>
<reference evidence="6" key="1">
    <citation type="submission" date="2021-01" db="EMBL/GenBank/DDBJ databases">
        <authorList>
            <person name="Corre E."/>
            <person name="Pelletier E."/>
            <person name="Niang G."/>
            <person name="Scheremetjew M."/>
            <person name="Finn R."/>
            <person name="Kale V."/>
            <person name="Holt S."/>
            <person name="Cochrane G."/>
            <person name="Meng A."/>
            <person name="Brown T."/>
            <person name="Cohen L."/>
        </authorList>
    </citation>
    <scope>NUCLEOTIDE SEQUENCE</scope>
    <source>
        <strain evidence="6">CCMP1510</strain>
    </source>
</reference>
<evidence type="ECO:0000259" key="5">
    <source>
        <dbReference type="PROSITE" id="PS50089"/>
    </source>
</evidence>
<evidence type="ECO:0000256" key="1">
    <source>
        <dbReference type="PROSITE-ProRule" id="PRU00175"/>
    </source>
</evidence>
<accession>A0A7S3JRC0</accession>
<feature type="transmembrane region" description="Helical" evidence="3">
    <location>
        <begin position="518"/>
        <end position="541"/>
    </location>
</feature>
<dbReference type="AlphaFoldDB" id="A0A7S3JRC0"/>
<dbReference type="EMBL" id="HBIJ01004522">
    <property type="protein sequence ID" value="CAE0362444.1"/>
    <property type="molecule type" value="Transcribed_RNA"/>
</dbReference>
<dbReference type="GO" id="GO:0008270">
    <property type="term" value="F:zinc ion binding"/>
    <property type="evidence" value="ECO:0007669"/>
    <property type="project" value="UniProtKB-KW"/>
</dbReference>
<keyword evidence="3" id="KW-0812">Transmembrane</keyword>
<feature type="region of interest" description="Disordered" evidence="2">
    <location>
        <begin position="807"/>
        <end position="828"/>
    </location>
</feature>
<dbReference type="InterPro" id="IPR013083">
    <property type="entry name" value="Znf_RING/FYVE/PHD"/>
</dbReference>
<keyword evidence="1" id="KW-0863">Zinc-finger</keyword>
<organism evidence="6">
    <name type="scientific">Aureoumbra lagunensis</name>
    <dbReference type="NCBI Taxonomy" id="44058"/>
    <lineage>
        <taxon>Eukaryota</taxon>
        <taxon>Sar</taxon>
        <taxon>Stramenopiles</taxon>
        <taxon>Ochrophyta</taxon>
        <taxon>Pelagophyceae</taxon>
        <taxon>Pelagomonadales</taxon>
        <taxon>Aureoumbra</taxon>
    </lineage>
</organism>
<feature type="transmembrane region" description="Helical" evidence="3">
    <location>
        <begin position="446"/>
        <end position="467"/>
    </location>
</feature>
<gene>
    <name evidence="6" type="ORF">ALAG00032_LOCUS3185</name>
</gene>
<dbReference type="SUPFAM" id="SSF57850">
    <property type="entry name" value="RING/U-box"/>
    <property type="match status" value="1"/>
</dbReference>
<evidence type="ECO:0000313" key="6">
    <source>
        <dbReference type="EMBL" id="CAE0362444.1"/>
    </source>
</evidence>
<dbReference type="CDD" id="cd16448">
    <property type="entry name" value="RING-H2"/>
    <property type="match status" value="1"/>
</dbReference>
<dbReference type="PROSITE" id="PS50089">
    <property type="entry name" value="ZF_RING_2"/>
    <property type="match status" value="1"/>
</dbReference>